<accession>A0A916SKC7</accession>
<sequence length="189" mass="20943">MSENEQTGQIDPDPAIIVSLVIAAVAAIGTIGQAAAAFQANKIARQAARRSLLEDSLIDHIRDTIRRTERFLKLIGRNEIGAIPASSQIYRFGNSPLLLDRQQFEEFSQLSDALFADARFIQSSVLGILQHTPERAHQIGVEILSEQRNTAEKLNSLNKGDHSLGEALNEVLGMLRAYERILDRLNRSN</sequence>
<keyword evidence="1" id="KW-0812">Transmembrane</keyword>
<proteinExistence type="predicted"/>
<name>A0A916SKC7_9HYPH</name>
<keyword evidence="1" id="KW-0472">Membrane</keyword>
<evidence type="ECO:0000313" key="2">
    <source>
        <dbReference type="EMBL" id="GGB00625.1"/>
    </source>
</evidence>
<keyword evidence="3" id="KW-1185">Reference proteome</keyword>
<dbReference type="AlphaFoldDB" id="A0A916SKC7"/>
<reference evidence="2" key="2">
    <citation type="submission" date="2020-09" db="EMBL/GenBank/DDBJ databases">
        <authorList>
            <person name="Sun Q."/>
            <person name="Zhou Y."/>
        </authorList>
    </citation>
    <scope>NUCLEOTIDE SEQUENCE</scope>
    <source>
        <strain evidence="2">CGMCC 1.15082</strain>
    </source>
</reference>
<dbReference type="Proteomes" id="UP000646478">
    <property type="component" value="Unassembled WGS sequence"/>
</dbReference>
<protein>
    <submittedName>
        <fullName evidence="2">Uncharacterized protein</fullName>
    </submittedName>
</protein>
<dbReference type="RefSeq" id="WP_188825097.1">
    <property type="nucleotide sequence ID" value="NZ_BMHH01000013.1"/>
</dbReference>
<keyword evidence="1" id="KW-1133">Transmembrane helix</keyword>
<evidence type="ECO:0000256" key="1">
    <source>
        <dbReference type="SAM" id="Phobius"/>
    </source>
</evidence>
<gene>
    <name evidence="2" type="ORF">GCM10011491_31010</name>
</gene>
<comment type="caution">
    <text evidence="2">The sequence shown here is derived from an EMBL/GenBank/DDBJ whole genome shotgun (WGS) entry which is preliminary data.</text>
</comment>
<feature type="transmembrane region" description="Helical" evidence="1">
    <location>
        <begin position="15"/>
        <end position="40"/>
    </location>
</feature>
<organism evidence="2 3">
    <name type="scientific">Brucella endophytica</name>
    <dbReference type="NCBI Taxonomy" id="1963359"/>
    <lineage>
        <taxon>Bacteria</taxon>
        <taxon>Pseudomonadati</taxon>
        <taxon>Pseudomonadota</taxon>
        <taxon>Alphaproteobacteria</taxon>
        <taxon>Hyphomicrobiales</taxon>
        <taxon>Brucellaceae</taxon>
        <taxon>Brucella/Ochrobactrum group</taxon>
        <taxon>Brucella</taxon>
    </lineage>
</organism>
<dbReference type="EMBL" id="BMHH01000013">
    <property type="protein sequence ID" value="GGB00625.1"/>
    <property type="molecule type" value="Genomic_DNA"/>
</dbReference>
<evidence type="ECO:0000313" key="3">
    <source>
        <dbReference type="Proteomes" id="UP000646478"/>
    </source>
</evidence>
<reference evidence="2" key="1">
    <citation type="journal article" date="2014" name="Int. J. Syst. Evol. Microbiol.">
        <title>Complete genome sequence of Corynebacterium casei LMG S-19264T (=DSM 44701T), isolated from a smear-ripened cheese.</title>
        <authorList>
            <consortium name="US DOE Joint Genome Institute (JGI-PGF)"/>
            <person name="Walter F."/>
            <person name="Albersmeier A."/>
            <person name="Kalinowski J."/>
            <person name="Ruckert C."/>
        </authorList>
    </citation>
    <scope>NUCLEOTIDE SEQUENCE</scope>
    <source>
        <strain evidence="2">CGMCC 1.15082</strain>
    </source>
</reference>